<evidence type="ECO:0000259" key="9">
    <source>
        <dbReference type="Pfam" id="PF09335"/>
    </source>
</evidence>
<name>A0A1I4W3I3_PSUAM</name>
<evidence type="ECO:0000256" key="8">
    <source>
        <dbReference type="SAM" id="MobiDB-lite"/>
    </source>
</evidence>
<feature type="region of interest" description="Disordered" evidence="8">
    <location>
        <begin position="218"/>
        <end position="237"/>
    </location>
</feature>
<keyword evidence="6 7" id="KW-0472">Membrane</keyword>
<evidence type="ECO:0000313" key="10">
    <source>
        <dbReference type="EMBL" id="SFN07589.1"/>
    </source>
</evidence>
<feature type="transmembrane region" description="Helical" evidence="7">
    <location>
        <begin position="31"/>
        <end position="59"/>
    </location>
</feature>
<evidence type="ECO:0000256" key="2">
    <source>
        <dbReference type="ARBA" id="ARBA00010792"/>
    </source>
</evidence>
<keyword evidence="3 7" id="KW-1003">Cell membrane</keyword>
<evidence type="ECO:0000256" key="7">
    <source>
        <dbReference type="RuleBase" id="RU367016"/>
    </source>
</evidence>
<dbReference type="Pfam" id="PF09335">
    <property type="entry name" value="VTT_dom"/>
    <property type="match status" value="1"/>
</dbReference>
<dbReference type="STRING" id="260086.SAMN05216207_1007132"/>
<evidence type="ECO:0000313" key="11">
    <source>
        <dbReference type="Proteomes" id="UP000199614"/>
    </source>
</evidence>
<dbReference type="GO" id="GO:0005886">
    <property type="term" value="C:plasma membrane"/>
    <property type="evidence" value="ECO:0007669"/>
    <property type="project" value="UniProtKB-SubCell"/>
</dbReference>
<feature type="domain" description="VTT" evidence="9">
    <location>
        <begin position="68"/>
        <end position="177"/>
    </location>
</feature>
<keyword evidence="5 7" id="KW-1133">Transmembrane helix</keyword>
<dbReference type="AlphaFoldDB" id="A0A1I4W3I3"/>
<organism evidence="10 11">
    <name type="scientific">Pseudonocardia ammonioxydans</name>
    <dbReference type="NCBI Taxonomy" id="260086"/>
    <lineage>
        <taxon>Bacteria</taxon>
        <taxon>Bacillati</taxon>
        <taxon>Actinomycetota</taxon>
        <taxon>Actinomycetes</taxon>
        <taxon>Pseudonocardiales</taxon>
        <taxon>Pseudonocardiaceae</taxon>
        <taxon>Pseudonocardia</taxon>
    </lineage>
</organism>
<evidence type="ECO:0000256" key="6">
    <source>
        <dbReference type="ARBA" id="ARBA00023136"/>
    </source>
</evidence>
<evidence type="ECO:0000256" key="1">
    <source>
        <dbReference type="ARBA" id="ARBA00004651"/>
    </source>
</evidence>
<evidence type="ECO:0000256" key="4">
    <source>
        <dbReference type="ARBA" id="ARBA00022692"/>
    </source>
</evidence>
<sequence length="237" mass="23593">MNALAAVLAAPPPAGVEWFEAELSPEAGRVAYLAVGGGVLFGSILPVVPTGAIVGAAAATAMTSEALSLPLVLLLAFAGALIGDAVTFAVARRGSASVLDAVAGGRFGGARTGERISRVRGAFAERGWLLVLVGRVAPAGRVPALLAAAASGMAWTRLLPAVAGGAVLWTLLYGVVGVLTGNLTDSPLGAAALAVGLVAVVGAVTALVGRWRSRLRARRDHPAGPEGARRPRTTADG</sequence>
<reference evidence="10 11" key="1">
    <citation type="submission" date="2016-10" db="EMBL/GenBank/DDBJ databases">
        <authorList>
            <person name="de Groot N.N."/>
        </authorList>
    </citation>
    <scope>NUCLEOTIDE SEQUENCE [LARGE SCALE GENOMIC DNA]</scope>
    <source>
        <strain evidence="10 11">CGMCC 4.1877</strain>
    </source>
</reference>
<comment type="similarity">
    <text evidence="2 7">Belongs to the DedA family.</text>
</comment>
<dbReference type="InterPro" id="IPR032816">
    <property type="entry name" value="VTT_dom"/>
</dbReference>
<feature type="transmembrane region" description="Helical" evidence="7">
    <location>
        <begin position="188"/>
        <end position="209"/>
    </location>
</feature>
<keyword evidence="4 7" id="KW-0812">Transmembrane</keyword>
<keyword evidence="11" id="KW-1185">Reference proteome</keyword>
<feature type="transmembrane region" description="Helical" evidence="7">
    <location>
        <begin position="158"/>
        <end position="176"/>
    </location>
</feature>
<dbReference type="PANTHER" id="PTHR30353">
    <property type="entry name" value="INNER MEMBRANE PROTEIN DEDA-RELATED"/>
    <property type="match status" value="1"/>
</dbReference>
<dbReference type="EMBL" id="FOUY01000007">
    <property type="protein sequence ID" value="SFN07589.1"/>
    <property type="molecule type" value="Genomic_DNA"/>
</dbReference>
<feature type="compositionally biased region" description="Basic and acidic residues" evidence="8">
    <location>
        <begin position="220"/>
        <end position="237"/>
    </location>
</feature>
<feature type="transmembrane region" description="Helical" evidence="7">
    <location>
        <begin position="71"/>
        <end position="91"/>
    </location>
</feature>
<accession>A0A1I4W3I3</accession>
<proteinExistence type="inferred from homology"/>
<protein>
    <submittedName>
        <fullName evidence="10">Membrane protein DedA, SNARE-associated domain</fullName>
    </submittedName>
</protein>
<evidence type="ECO:0000256" key="5">
    <source>
        <dbReference type="ARBA" id="ARBA00022989"/>
    </source>
</evidence>
<gene>
    <name evidence="10" type="ORF">SAMN05216207_1007132</name>
</gene>
<dbReference type="PANTHER" id="PTHR30353:SF0">
    <property type="entry name" value="TRANSMEMBRANE PROTEIN"/>
    <property type="match status" value="1"/>
</dbReference>
<dbReference type="Proteomes" id="UP000199614">
    <property type="component" value="Unassembled WGS sequence"/>
</dbReference>
<dbReference type="RefSeq" id="WP_245773412.1">
    <property type="nucleotide sequence ID" value="NZ_FOUY01000007.1"/>
</dbReference>
<dbReference type="InterPro" id="IPR032818">
    <property type="entry name" value="DedA-like"/>
</dbReference>
<comment type="subcellular location">
    <subcellularLocation>
        <location evidence="1 7">Cell membrane</location>
        <topology evidence="1 7">Multi-pass membrane protein</topology>
    </subcellularLocation>
</comment>
<evidence type="ECO:0000256" key="3">
    <source>
        <dbReference type="ARBA" id="ARBA00022475"/>
    </source>
</evidence>